<dbReference type="EMBL" id="JADFTS010000003">
    <property type="protein sequence ID" value="KAF9617821.1"/>
    <property type="molecule type" value="Genomic_DNA"/>
</dbReference>
<dbReference type="Pfam" id="PF01535">
    <property type="entry name" value="PPR"/>
    <property type="match status" value="1"/>
</dbReference>
<name>A0A835IHD1_9MAGN</name>
<dbReference type="AlphaFoldDB" id="A0A835IHD1"/>
<comment type="similarity">
    <text evidence="1">Belongs to the PPR family. P subfamily.</text>
</comment>
<evidence type="ECO:0000256" key="1">
    <source>
        <dbReference type="ARBA" id="ARBA00007626"/>
    </source>
</evidence>
<dbReference type="Gene3D" id="1.25.40.10">
    <property type="entry name" value="Tetratricopeptide repeat domain"/>
    <property type="match status" value="1"/>
</dbReference>
<feature type="repeat" description="PPR" evidence="3">
    <location>
        <begin position="77"/>
        <end position="111"/>
    </location>
</feature>
<dbReference type="PANTHER" id="PTHR47939">
    <property type="entry name" value="MEMBRANE-ASSOCIATED SALT-INDUCIBLE PROTEIN-LIKE"/>
    <property type="match status" value="1"/>
</dbReference>
<dbReference type="InterPro" id="IPR002885">
    <property type="entry name" value="PPR_rpt"/>
</dbReference>
<proteinExistence type="inferred from homology"/>
<evidence type="ECO:0008006" key="6">
    <source>
        <dbReference type="Google" id="ProtNLM"/>
    </source>
</evidence>
<dbReference type="PROSITE" id="PS51375">
    <property type="entry name" value="PPR"/>
    <property type="match status" value="1"/>
</dbReference>
<keyword evidence="2" id="KW-0677">Repeat</keyword>
<keyword evidence="5" id="KW-1185">Reference proteome</keyword>
<protein>
    <recommendedName>
        <fullName evidence="6">Pentatricopeptide repeat-containing protein</fullName>
    </recommendedName>
</protein>
<reference evidence="4 5" key="1">
    <citation type="submission" date="2020-10" db="EMBL/GenBank/DDBJ databases">
        <title>The Coptis chinensis genome and diversification of protoberbering-type alkaloids.</title>
        <authorList>
            <person name="Wang B."/>
            <person name="Shu S."/>
            <person name="Song C."/>
            <person name="Liu Y."/>
        </authorList>
    </citation>
    <scope>NUCLEOTIDE SEQUENCE [LARGE SCALE GENOMIC DNA]</scope>
    <source>
        <strain evidence="4">HL-2020</strain>
        <tissue evidence="4">Leaf</tissue>
    </source>
</reference>
<gene>
    <name evidence="4" type="ORF">IFM89_039003</name>
</gene>
<organism evidence="4 5">
    <name type="scientific">Coptis chinensis</name>
    <dbReference type="NCBI Taxonomy" id="261450"/>
    <lineage>
        <taxon>Eukaryota</taxon>
        <taxon>Viridiplantae</taxon>
        <taxon>Streptophyta</taxon>
        <taxon>Embryophyta</taxon>
        <taxon>Tracheophyta</taxon>
        <taxon>Spermatophyta</taxon>
        <taxon>Magnoliopsida</taxon>
        <taxon>Ranunculales</taxon>
        <taxon>Ranunculaceae</taxon>
        <taxon>Coptidoideae</taxon>
        <taxon>Coptis</taxon>
    </lineage>
</organism>
<evidence type="ECO:0000256" key="3">
    <source>
        <dbReference type="PROSITE-ProRule" id="PRU00708"/>
    </source>
</evidence>
<dbReference type="OrthoDB" id="1846553at2759"/>
<evidence type="ECO:0000313" key="5">
    <source>
        <dbReference type="Proteomes" id="UP000631114"/>
    </source>
</evidence>
<sequence length="129" mass="15148">MGERKLVNDKTFRIGVKYLAEARELKKCVEIFHLMNAYGFVYELERLNKVIETLCGEKLVFEAKYIVMKMKEFVQLNGVTYKLLIVGFCEVGDMIEASKFWNLMVDEGFELEVEAMMDTFFKNNRVEAF</sequence>
<dbReference type="InterPro" id="IPR050667">
    <property type="entry name" value="PPR-containing_protein"/>
</dbReference>
<evidence type="ECO:0000256" key="2">
    <source>
        <dbReference type="ARBA" id="ARBA00022737"/>
    </source>
</evidence>
<accession>A0A835IHD1</accession>
<comment type="caution">
    <text evidence="4">The sequence shown here is derived from an EMBL/GenBank/DDBJ whole genome shotgun (WGS) entry which is preliminary data.</text>
</comment>
<dbReference type="NCBIfam" id="TIGR00756">
    <property type="entry name" value="PPR"/>
    <property type="match status" value="1"/>
</dbReference>
<dbReference type="Proteomes" id="UP000631114">
    <property type="component" value="Unassembled WGS sequence"/>
</dbReference>
<evidence type="ECO:0000313" key="4">
    <source>
        <dbReference type="EMBL" id="KAF9617821.1"/>
    </source>
</evidence>
<dbReference type="InterPro" id="IPR011990">
    <property type="entry name" value="TPR-like_helical_dom_sf"/>
</dbReference>
<dbReference type="PANTHER" id="PTHR47939:SF12">
    <property type="entry name" value="PENTACOTRIPEPTIDE-REPEAT REGION OF PRORP DOMAIN-CONTAINING PROTEIN"/>
    <property type="match status" value="1"/>
</dbReference>